<dbReference type="OMA" id="CNFRPEH"/>
<dbReference type="AlphaFoldDB" id="A0A7M7JXV6"/>
<dbReference type="SUPFAM" id="SSF53335">
    <property type="entry name" value="S-adenosyl-L-methionine-dependent methyltransferases"/>
    <property type="match status" value="1"/>
</dbReference>
<comment type="function">
    <text evidence="5">S-adenosyl-L-methionine-dependent protein-lysine N-methyltransferase that methylates elongation factor 1-alpha.</text>
</comment>
<sequence>MEGVKTPVLVPFNPEDEDDVRMLSPEVMKALQEFYTEREEQSIEENWQLSQFWYTPETAERLANIARSQGSQICCLSTPTAFQALYCTRKDGEKLVLLEFDKRFHDLYNNDFVFYDYNDPLAIPDTLKGAFDVVIADPPFLAEECLEKVTKTIRFLTKKSIVLCTGVVMKTLVESLLKLRETSYKPQHARKLGNDFGCFTNFDINL</sequence>
<dbReference type="InterPro" id="IPR019369">
    <property type="entry name" value="Efm5/EEF1AKMT1"/>
</dbReference>
<proteinExistence type="inferred from homology"/>
<dbReference type="PROSITE" id="PS00092">
    <property type="entry name" value="N6_MTASE"/>
    <property type="match status" value="1"/>
</dbReference>
<reference evidence="6" key="1">
    <citation type="submission" date="2021-01" db="UniProtKB">
        <authorList>
            <consortium name="EnsemblMetazoa"/>
        </authorList>
    </citation>
    <scope>IDENTIFICATION</scope>
</reference>
<dbReference type="KEGG" id="vde:111248861"/>
<dbReference type="GO" id="GO:0016279">
    <property type="term" value="F:protein-lysine N-methyltransferase activity"/>
    <property type="evidence" value="ECO:0007669"/>
    <property type="project" value="UniProtKB-UniRule"/>
</dbReference>
<organism evidence="6 7">
    <name type="scientific">Varroa destructor</name>
    <name type="common">Honeybee mite</name>
    <dbReference type="NCBI Taxonomy" id="109461"/>
    <lineage>
        <taxon>Eukaryota</taxon>
        <taxon>Metazoa</taxon>
        <taxon>Ecdysozoa</taxon>
        <taxon>Arthropoda</taxon>
        <taxon>Chelicerata</taxon>
        <taxon>Arachnida</taxon>
        <taxon>Acari</taxon>
        <taxon>Parasitiformes</taxon>
        <taxon>Mesostigmata</taxon>
        <taxon>Gamasina</taxon>
        <taxon>Dermanyssoidea</taxon>
        <taxon>Varroidae</taxon>
        <taxon>Varroa</taxon>
    </lineage>
</organism>
<keyword evidence="7" id="KW-1185">Reference proteome</keyword>
<comment type="subcellular location">
    <subcellularLocation>
        <location evidence="1 5">Cytoplasm</location>
    </subcellularLocation>
</comment>
<dbReference type="Gene3D" id="3.40.50.150">
    <property type="entry name" value="Vaccinia Virus protein VP39"/>
    <property type="match status" value="1"/>
</dbReference>
<dbReference type="PANTHER" id="PTHR13200:SF0">
    <property type="entry name" value="EEF1A LYSINE METHYLTRANSFERASE 1"/>
    <property type="match status" value="1"/>
</dbReference>
<evidence type="ECO:0000256" key="3">
    <source>
        <dbReference type="ARBA" id="ARBA00022603"/>
    </source>
</evidence>
<dbReference type="GO" id="GO:0032259">
    <property type="term" value="P:methylation"/>
    <property type="evidence" value="ECO:0007669"/>
    <property type="project" value="UniProtKB-KW"/>
</dbReference>
<keyword evidence="4 5" id="KW-0808">Transferase</keyword>
<name>A0A7M7JXV6_VARDE</name>
<dbReference type="InterPro" id="IPR041370">
    <property type="entry name" value="Mlase_EEF1AKMT1/ZCCHC4"/>
</dbReference>
<dbReference type="GO" id="GO:0003676">
    <property type="term" value="F:nucleic acid binding"/>
    <property type="evidence" value="ECO:0007669"/>
    <property type="project" value="InterPro"/>
</dbReference>
<evidence type="ECO:0000256" key="5">
    <source>
        <dbReference type="HAMAP-Rule" id="MF_03187"/>
    </source>
</evidence>
<accession>A0A7M7JXV6</accession>
<dbReference type="FunCoup" id="A0A7M7JXV6">
    <property type="interactions" value="838"/>
</dbReference>
<evidence type="ECO:0000256" key="2">
    <source>
        <dbReference type="ARBA" id="ARBA00022490"/>
    </source>
</evidence>
<keyword evidence="3 5" id="KW-0489">Methyltransferase</keyword>
<dbReference type="HAMAP" id="MF_03187">
    <property type="entry name" value="Methyltr_EFM5"/>
    <property type="match status" value="1"/>
</dbReference>
<dbReference type="EC" id="2.1.1.-" evidence="5"/>
<evidence type="ECO:0000256" key="4">
    <source>
        <dbReference type="ARBA" id="ARBA00022679"/>
    </source>
</evidence>
<protein>
    <recommendedName>
        <fullName evidence="5">Protein-lysine N-methyltransferase</fullName>
        <ecNumber evidence="5">2.1.1.-</ecNumber>
    </recommendedName>
</protein>
<comment type="similarity">
    <text evidence="5">Belongs to the class I-like SAM-binding methyltransferase superfamily. EFM5 family.</text>
</comment>
<dbReference type="GO" id="GO:0005737">
    <property type="term" value="C:cytoplasm"/>
    <property type="evidence" value="ECO:0007669"/>
    <property type="project" value="UniProtKB-SubCell"/>
</dbReference>
<dbReference type="PANTHER" id="PTHR13200">
    <property type="entry name" value="EEF1A LYSINE METHYLTRANSFERASE 1"/>
    <property type="match status" value="1"/>
</dbReference>
<dbReference type="RefSeq" id="XP_022657613.1">
    <property type="nucleotide sequence ID" value="XM_022801878.1"/>
</dbReference>
<evidence type="ECO:0000256" key="1">
    <source>
        <dbReference type="ARBA" id="ARBA00004496"/>
    </source>
</evidence>
<dbReference type="InterPro" id="IPR029063">
    <property type="entry name" value="SAM-dependent_MTases_sf"/>
</dbReference>
<keyword evidence="2 5" id="KW-0963">Cytoplasm</keyword>
<dbReference type="InParanoid" id="A0A7M7JXV6"/>
<dbReference type="OrthoDB" id="206354at2759"/>
<dbReference type="Proteomes" id="UP000594260">
    <property type="component" value="Unplaced"/>
</dbReference>
<dbReference type="GeneID" id="111248861"/>
<evidence type="ECO:0000313" key="7">
    <source>
        <dbReference type="Proteomes" id="UP000594260"/>
    </source>
</evidence>
<evidence type="ECO:0000313" key="6">
    <source>
        <dbReference type="EnsemblMetazoa" id="XP_022657613"/>
    </source>
</evidence>
<dbReference type="InterPro" id="IPR002052">
    <property type="entry name" value="DNA_methylase_N6_adenine_CS"/>
</dbReference>
<dbReference type="Pfam" id="PF10237">
    <property type="entry name" value="N6-adenineMlase"/>
    <property type="match status" value="1"/>
</dbReference>
<dbReference type="EnsemblMetazoa" id="XM_022801878">
    <property type="protein sequence ID" value="XP_022657613"/>
    <property type="gene ID" value="LOC111248861"/>
</dbReference>